<evidence type="ECO:0000313" key="2">
    <source>
        <dbReference type="Proteomes" id="UP001177670"/>
    </source>
</evidence>
<keyword evidence="2" id="KW-1185">Reference proteome</keyword>
<gene>
    <name evidence="1" type="ORF">K0M31_005901</name>
</gene>
<dbReference type="Proteomes" id="UP001177670">
    <property type="component" value="Unassembled WGS sequence"/>
</dbReference>
<organism evidence="1 2">
    <name type="scientific">Melipona bicolor</name>
    <dbReference type="NCBI Taxonomy" id="60889"/>
    <lineage>
        <taxon>Eukaryota</taxon>
        <taxon>Metazoa</taxon>
        <taxon>Ecdysozoa</taxon>
        <taxon>Arthropoda</taxon>
        <taxon>Hexapoda</taxon>
        <taxon>Insecta</taxon>
        <taxon>Pterygota</taxon>
        <taxon>Neoptera</taxon>
        <taxon>Endopterygota</taxon>
        <taxon>Hymenoptera</taxon>
        <taxon>Apocrita</taxon>
        <taxon>Aculeata</taxon>
        <taxon>Apoidea</taxon>
        <taxon>Anthophila</taxon>
        <taxon>Apidae</taxon>
        <taxon>Melipona</taxon>
    </lineage>
</organism>
<protein>
    <submittedName>
        <fullName evidence="1">Uncharacterized protein</fullName>
    </submittedName>
</protein>
<accession>A0AA40FUH9</accession>
<comment type="caution">
    <text evidence="1">The sequence shown here is derived from an EMBL/GenBank/DDBJ whole genome shotgun (WGS) entry which is preliminary data.</text>
</comment>
<dbReference type="EMBL" id="JAHYIQ010000016">
    <property type="protein sequence ID" value="KAK1125542.1"/>
    <property type="molecule type" value="Genomic_DNA"/>
</dbReference>
<reference evidence="1" key="1">
    <citation type="submission" date="2021-10" db="EMBL/GenBank/DDBJ databases">
        <title>Melipona bicolor Genome sequencing and assembly.</title>
        <authorList>
            <person name="Araujo N.S."/>
            <person name="Arias M.C."/>
        </authorList>
    </citation>
    <scope>NUCLEOTIDE SEQUENCE</scope>
    <source>
        <strain evidence="1">USP_2M_L1-L4_2017</strain>
        <tissue evidence="1">Whole body</tissue>
    </source>
</reference>
<sequence length="125" mass="13758">MSAICKNIYTTFKIQSSCYTVSSVNILSLIKDARNVGIEELVEEWHYQSYRQSGNVTSVNLAESNDSEIDWQRSIKSSGTLFMEDPAGMNVALSGDLRAALRPRVGFLGTWRTYLGVTGPSGSRG</sequence>
<dbReference type="AlphaFoldDB" id="A0AA40FUH9"/>
<name>A0AA40FUH9_9HYME</name>
<proteinExistence type="predicted"/>
<evidence type="ECO:0000313" key="1">
    <source>
        <dbReference type="EMBL" id="KAK1125542.1"/>
    </source>
</evidence>